<dbReference type="PANTHER" id="PTHR16222">
    <property type="entry name" value="ADP-RIBOSYLGLYCOHYDROLASE"/>
    <property type="match status" value="1"/>
</dbReference>
<feature type="binding site" evidence="1">
    <location>
        <position position="41"/>
    </location>
    <ligand>
        <name>Mg(2+)</name>
        <dbReference type="ChEBI" id="CHEBI:18420"/>
        <label>1</label>
    </ligand>
</feature>
<dbReference type="AlphaFoldDB" id="A0A9D2CKG8"/>
<proteinExistence type="predicted"/>
<evidence type="ECO:0000256" key="1">
    <source>
        <dbReference type="PIRSR" id="PIRSR605502-1"/>
    </source>
</evidence>
<feature type="binding site" evidence="1">
    <location>
        <position position="213"/>
    </location>
    <ligand>
        <name>Mg(2+)</name>
        <dbReference type="ChEBI" id="CHEBI:18420"/>
        <label>1</label>
    </ligand>
</feature>
<comment type="caution">
    <text evidence="2">The sequence shown here is derived from an EMBL/GenBank/DDBJ whole genome shotgun (WGS) entry which is preliminary data.</text>
</comment>
<feature type="binding site" evidence="1">
    <location>
        <position position="216"/>
    </location>
    <ligand>
        <name>Mg(2+)</name>
        <dbReference type="ChEBI" id="CHEBI:18420"/>
        <label>1</label>
    </ligand>
</feature>
<dbReference type="InterPro" id="IPR050792">
    <property type="entry name" value="ADP-ribosylglycohydrolase"/>
</dbReference>
<reference evidence="2" key="2">
    <citation type="submission" date="2021-04" db="EMBL/GenBank/DDBJ databases">
        <authorList>
            <person name="Gilroy R."/>
        </authorList>
    </citation>
    <scope>NUCLEOTIDE SEQUENCE</scope>
    <source>
        <strain evidence="2">Gambia2-208</strain>
    </source>
</reference>
<dbReference type="InterPro" id="IPR036705">
    <property type="entry name" value="Ribosyl_crysJ1_sf"/>
</dbReference>
<protein>
    <submittedName>
        <fullName evidence="2">ADP-ribosylglycohydrolase family protein</fullName>
    </submittedName>
</protein>
<dbReference type="GO" id="GO:0046872">
    <property type="term" value="F:metal ion binding"/>
    <property type="evidence" value="ECO:0007669"/>
    <property type="project" value="UniProtKB-KW"/>
</dbReference>
<dbReference type="InterPro" id="IPR005502">
    <property type="entry name" value="Ribosyl_crysJ1"/>
</dbReference>
<keyword evidence="1" id="KW-0479">Metal-binding</keyword>
<evidence type="ECO:0000313" key="3">
    <source>
        <dbReference type="Proteomes" id="UP000886851"/>
    </source>
</evidence>
<keyword evidence="1" id="KW-0460">Magnesium</keyword>
<dbReference type="Proteomes" id="UP000886851">
    <property type="component" value="Unassembled WGS sequence"/>
</dbReference>
<accession>A0A9D2CKG8</accession>
<organism evidence="2 3">
    <name type="scientific">Candidatus Bacteroides pullicola</name>
    <dbReference type="NCBI Taxonomy" id="2838475"/>
    <lineage>
        <taxon>Bacteria</taxon>
        <taxon>Pseudomonadati</taxon>
        <taxon>Bacteroidota</taxon>
        <taxon>Bacteroidia</taxon>
        <taxon>Bacteroidales</taxon>
        <taxon>Bacteroidaceae</taxon>
        <taxon>Bacteroides</taxon>
    </lineage>
</organism>
<feature type="binding site" evidence="1">
    <location>
        <position position="40"/>
    </location>
    <ligand>
        <name>Mg(2+)</name>
        <dbReference type="ChEBI" id="CHEBI:18420"/>
        <label>1</label>
    </ligand>
</feature>
<name>A0A9D2CKG8_9BACE</name>
<gene>
    <name evidence="2" type="ORF">H9824_09835</name>
</gene>
<feature type="binding site" evidence="1">
    <location>
        <position position="39"/>
    </location>
    <ligand>
        <name>Mg(2+)</name>
        <dbReference type="ChEBI" id="CHEBI:18420"/>
        <label>1</label>
    </ligand>
</feature>
<dbReference type="Pfam" id="PF03747">
    <property type="entry name" value="ADP_ribosyl_GH"/>
    <property type="match status" value="1"/>
</dbReference>
<comment type="cofactor">
    <cofactor evidence="1">
        <name>Mg(2+)</name>
        <dbReference type="ChEBI" id="CHEBI:18420"/>
    </cofactor>
    <text evidence="1">Binds 2 magnesium ions per subunit.</text>
</comment>
<sequence length="265" mass="29206">MNNKILLGAIAGDVIGSVYEFRPVKSVDFPLFSGASAFTDDTVMAMAHFDWLLNGGDLCRIMQEYGRRYPNRGYGSGFRKWIWADNPRPYGSYGNGSAMRVSPVGWAFSSLEETLAAARQSAEVTHDHPEGVKGAQAVAAAIYLARTGKSKPEIKDYIEQTFGYDLDRNCDEIRPGYRFEVACQDSVPESIIAFLDSTDYEGAIRLAISLGGDADTMAAIAGGIAEAYYQSIPAHIKAEVLKRLPKEFPSLIRQFYERFVAPACR</sequence>
<dbReference type="SUPFAM" id="SSF101478">
    <property type="entry name" value="ADP-ribosylglycohydrolase"/>
    <property type="match status" value="1"/>
</dbReference>
<dbReference type="Gene3D" id="1.10.4080.10">
    <property type="entry name" value="ADP-ribosylation/Crystallin J1"/>
    <property type="match status" value="1"/>
</dbReference>
<reference evidence="2" key="1">
    <citation type="journal article" date="2021" name="PeerJ">
        <title>Extensive microbial diversity within the chicken gut microbiome revealed by metagenomics and culture.</title>
        <authorList>
            <person name="Gilroy R."/>
            <person name="Ravi A."/>
            <person name="Getino M."/>
            <person name="Pursley I."/>
            <person name="Horton D.L."/>
            <person name="Alikhan N.F."/>
            <person name="Baker D."/>
            <person name="Gharbi K."/>
            <person name="Hall N."/>
            <person name="Watson M."/>
            <person name="Adriaenssens E.M."/>
            <person name="Foster-Nyarko E."/>
            <person name="Jarju S."/>
            <person name="Secka A."/>
            <person name="Antonio M."/>
            <person name="Oren A."/>
            <person name="Chaudhuri R.R."/>
            <person name="La Ragione R."/>
            <person name="Hildebrand F."/>
            <person name="Pallen M.J."/>
        </authorList>
    </citation>
    <scope>NUCLEOTIDE SEQUENCE</scope>
    <source>
        <strain evidence="2">Gambia2-208</strain>
    </source>
</reference>
<dbReference type="PANTHER" id="PTHR16222:SF12">
    <property type="entry name" value="ADP-RIBOSYLGLYCOHYDROLASE-RELATED"/>
    <property type="match status" value="1"/>
</dbReference>
<dbReference type="EMBL" id="DXCV01000065">
    <property type="protein sequence ID" value="HIY88987.1"/>
    <property type="molecule type" value="Genomic_DNA"/>
</dbReference>
<evidence type="ECO:0000313" key="2">
    <source>
        <dbReference type="EMBL" id="HIY88987.1"/>
    </source>
</evidence>
<feature type="binding site" evidence="1">
    <location>
        <position position="215"/>
    </location>
    <ligand>
        <name>Mg(2+)</name>
        <dbReference type="ChEBI" id="CHEBI:18420"/>
        <label>1</label>
    </ligand>
</feature>